<dbReference type="Proteomes" id="UP000439123">
    <property type="component" value="Unassembled WGS sequence"/>
</dbReference>
<dbReference type="GeneID" id="60846761"/>
<accession>A0A653KQL2</accession>
<evidence type="ECO:0000256" key="3">
    <source>
        <dbReference type="ARBA" id="ARBA00023159"/>
    </source>
</evidence>
<dbReference type="EMBL" id="SSUX01000010">
    <property type="protein sequence ID" value="THJ44618.1"/>
    <property type="molecule type" value="Genomic_DNA"/>
</dbReference>
<sequence length="130" mass="15399">MSERVTYKRLLRQFAAIGPYLREDLCEEGRYRFDCLSVCVSAKPAPDKREFWGWWLVLEQDDHHFRYHYQLGFYNADGEWLDKPIPKKHQVEVERTLNRFYKLISDKLTALECQLAPADQVTNELTVTAA</sequence>
<evidence type="ECO:0000313" key="13">
    <source>
        <dbReference type="EMBL" id="TYD47788.1"/>
    </source>
</evidence>
<dbReference type="InterPro" id="IPR009986">
    <property type="entry name" value="Tscrpt_reg_Crl"/>
</dbReference>
<dbReference type="GO" id="GO:0003677">
    <property type="term" value="F:DNA binding"/>
    <property type="evidence" value="ECO:0007669"/>
    <property type="project" value="UniProtKB-KW"/>
</dbReference>
<dbReference type="eggNOG" id="ENOG502ZQ8E">
    <property type="taxonomic scope" value="Bacteria"/>
</dbReference>
<dbReference type="EMBL" id="RAWX01000002">
    <property type="protein sequence ID" value="RKJ89313.1"/>
    <property type="molecule type" value="Genomic_DNA"/>
</dbReference>
<accession>A0A142E856</accession>
<dbReference type="InterPro" id="IPR038208">
    <property type="entry name" value="Tscrpt_reg_Crl_sf"/>
</dbReference>
<dbReference type="GO" id="GO:0045893">
    <property type="term" value="P:positive regulation of DNA-templated transcription"/>
    <property type="evidence" value="ECO:0007669"/>
    <property type="project" value="UniProtKB-UniRule"/>
</dbReference>
<evidence type="ECO:0000313" key="19">
    <source>
        <dbReference type="Proteomes" id="UP000309618"/>
    </source>
</evidence>
<dbReference type="EMBL" id="NQMC01000004">
    <property type="protein sequence ID" value="TYD47788.1"/>
    <property type="molecule type" value="Genomic_DNA"/>
</dbReference>
<reference evidence="12" key="7">
    <citation type="journal article" date="2019" name="PLoS ONE">
        <title>Identification and characterization of putative Aeromonas spp. T3SS effectors.</title>
        <authorList>
            <person name="Rangel L.T."/>
            <person name="Marden J."/>
            <person name="Colston S."/>
            <person name="Setubal J.C."/>
            <person name="Graf J."/>
            <person name="Gogarten J.P."/>
        </authorList>
    </citation>
    <scope>NUCLEOTIDE SEQUENCE</scope>
    <source>
        <strain evidence="12">BAQ071013-135</strain>
    </source>
</reference>
<dbReference type="GO" id="GO:0005737">
    <property type="term" value="C:cytoplasm"/>
    <property type="evidence" value="ECO:0007669"/>
    <property type="project" value="UniProtKB-SubCell"/>
</dbReference>
<keyword evidence="1 5" id="KW-0963">Cytoplasm</keyword>
<dbReference type="Proteomes" id="UP000309618">
    <property type="component" value="Unassembled WGS sequence"/>
</dbReference>
<keyword evidence="2 5" id="KW-0805">Transcription regulation</keyword>
<dbReference type="KEGG" id="avo:AMS64_19285"/>
<dbReference type="EMBL" id="CP033604">
    <property type="protein sequence ID" value="AYV38421.1"/>
    <property type="molecule type" value="Genomic_DNA"/>
</dbReference>
<evidence type="ECO:0000313" key="6">
    <source>
        <dbReference type="EMBL" id="ANB52730.1"/>
    </source>
</evidence>
<reference evidence="13 20" key="2">
    <citation type="submission" date="2017-08" db="EMBL/GenBank/DDBJ databases">
        <title>Aeromonas veronii bv sobria strain NS22 whole genome sequencing.</title>
        <authorList>
            <person name="Katharios P."/>
            <person name="Ha V.Q."/>
            <person name="Smyrli M."/>
        </authorList>
    </citation>
    <scope>NUCLEOTIDE SEQUENCE [LARGE SCALE GENOMIC DNA]</scope>
    <source>
        <strain evidence="13 20">NS22</strain>
    </source>
</reference>
<dbReference type="EMBL" id="PZKL01000012">
    <property type="protein sequence ID" value="PTH82554.1"/>
    <property type="molecule type" value="Genomic_DNA"/>
</dbReference>
<reference evidence="7 17" key="6">
    <citation type="submission" date="2018-11" db="EMBL/GenBank/DDBJ databases">
        <title>Complete genome sequence of multidrug-resistant Aeromonas veronii strain MS-18-37.</title>
        <authorList>
            <person name="Abdelhamed H."/>
            <person name="Lawrence M."/>
            <person name="Waldbieser G."/>
        </authorList>
    </citation>
    <scope>NUCLEOTIDE SEQUENCE [LARGE SCALE GENOMIC DNA]</scope>
    <source>
        <strain evidence="7 17">MS-18-37</strain>
    </source>
</reference>
<comment type="subcellular location">
    <subcellularLocation>
        <location evidence="5">Cytoplasm</location>
    </subcellularLocation>
</comment>
<dbReference type="AlphaFoldDB" id="A0A142E856"/>
<keyword evidence="20" id="KW-1185">Reference proteome</keyword>
<reference evidence="6 15" key="1">
    <citation type="journal article" date="2016" name="J. Clin. Microbiol.">
        <title>Detection and Whole-Genome Sequencing of Carbapenemase-Producing Aeromonas hydrophila Isolates from Routine Perirectal Surveillance Culture.</title>
        <authorList>
            <person name="Hughes H.Y."/>
            <person name="Conlan S.P."/>
            <person name="Lau A.F."/>
            <person name="Dekker J.P."/>
            <person name="Michelin A.V."/>
            <person name="Youn J.H."/>
            <person name="Henderson D.K."/>
            <person name="Frank K.M."/>
            <person name="Segre J.A."/>
            <person name="Palmore T.N."/>
        </authorList>
    </citation>
    <scope>NUCLEOTIDE SEQUENCE [LARGE SCALE GENOMIC DNA]</scope>
    <source>
        <strain evidence="6 15">AVNIH1</strain>
    </source>
</reference>
<dbReference type="Proteomes" id="UP000076809">
    <property type="component" value="Chromosome"/>
</dbReference>
<evidence type="ECO:0000256" key="5">
    <source>
        <dbReference type="HAMAP-Rule" id="MF_01178"/>
    </source>
</evidence>
<protein>
    <recommendedName>
        <fullName evidence="5">Sigma factor-binding protein Crl</fullName>
    </recommendedName>
</protein>
<dbReference type="Proteomes" id="UP000796104">
    <property type="component" value="Unassembled WGS sequence"/>
</dbReference>
<dbReference type="EMBL" id="PDXJ01000002">
    <property type="protein sequence ID" value="TND57007.1"/>
    <property type="molecule type" value="Genomic_DNA"/>
</dbReference>
<gene>
    <name evidence="5 8" type="primary">crl</name>
    <name evidence="14" type="ORF">AERO8C_120066</name>
    <name evidence="12" type="ORF">CF123_03510</name>
    <name evidence="13" type="ORF">CJF24_02630</name>
    <name evidence="10" type="ORF">D6R50_08565</name>
    <name evidence="9" type="ORF">DAA48_04150</name>
    <name evidence="11" type="ORF">E8Q35_14315</name>
    <name evidence="7" type="ORF">EFI48_17270</name>
    <name evidence="8" type="ORF">NS965_00295</name>
    <name evidence="6" type="ORF">WM43_08655</name>
</gene>
<evidence type="ECO:0000313" key="11">
    <source>
        <dbReference type="EMBL" id="THJ44618.1"/>
    </source>
</evidence>
<evidence type="ECO:0000256" key="4">
    <source>
        <dbReference type="ARBA" id="ARBA00023163"/>
    </source>
</evidence>
<dbReference type="STRING" id="654.AMS64_19285"/>
<reference evidence="11 19" key="8">
    <citation type="submission" date="2019-04" db="EMBL/GenBank/DDBJ databases">
        <title>Comparative genomics of Aeromonas veronii strains pathogenic to fish.</title>
        <authorList>
            <person name="Cascarano M.C."/>
            <person name="Smyrli M."/>
            <person name="Katharios P."/>
        </authorList>
    </citation>
    <scope>NUCLEOTIDE SEQUENCE [LARGE SCALE GENOMIC DNA]</scope>
    <source>
        <strain evidence="11 19">XU1</strain>
    </source>
</reference>
<evidence type="ECO:0000313" key="20">
    <source>
        <dbReference type="Proteomes" id="UP000323129"/>
    </source>
</evidence>
<dbReference type="HAMAP" id="MF_01178">
    <property type="entry name" value="Crl"/>
    <property type="match status" value="1"/>
</dbReference>
<dbReference type="NCBIfam" id="NF008217">
    <property type="entry name" value="PRK10984.1"/>
    <property type="match status" value="1"/>
</dbReference>
<dbReference type="EMBL" id="JANLFC010000002">
    <property type="protein sequence ID" value="MCR4446826.1"/>
    <property type="molecule type" value="Genomic_DNA"/>
</dbReference>
<reference evidence="9 16" key="4">
    <citation type="submission" date="2018-03" db="EMBL/GenBank/DDBJ databases">
        <title>Aeromonas veronii whole genome sequencing and analysis.</title>
        <authorList>
            <person name="Xie H."/>
            <person name="Liu T."/>
            <person name="Wang K."/>
        </authorList>
    </citation>
    <scope>NUCLEOTIDE SEQUENCE [LARGE SCALE GENOMIC DNA]</scope>
    <source>
        <strain evidence="9 16">XH.VA.1</strain>
    </source>
</reference>
<dbReference type="Proteomes" id="UP000281725">
    <property type="component" value="Unassembled WGS sequence"/>
</dbReference>
<dbReference type="RefSeq" id="WP_005339003.1">
    <property type="nucleotide sequence ID" value="NZ_AP022281.1"/>
</dbReference>
<dbReference type="Proteomes" id="UP000323129">
    <property type="component" value="Unassembled WGS sequence"/>
</dbReference>
<evidence type="ECO:0000313" key="8">
    <source>
        <dbReference type="EMBL" id="MCR4446826.1"/>
    </source>
</evidence>
<evidence type="ECO:0000313" key="17">
    <source>
        <dbReference type="Proteomes" id="UP000267614"/>
    </source>
</evidence>
<evidence type="ECO:0000313" key="10">
    <source>
        <dbReference type="EMBL" id="RKJ89313.1"/>
    </source>
</evidence>
<dbReference type="Pfam" id="PF07417">
    <property type="entry name" value="Crl"/>
    <property type="match status" value="1"/>
</dbReference>
<evidence type="ECO:0000256" key="2">
    <source>
        <dbReference type="ARBA" id="ARBA00023015"/>
    </source>
</evidence>
<dbReference type="EMBL" id="CABWLC010000004">
    <property type="protein sequence ID" value="VXA81510.1"/>
    <property type="molecule type" value="Genomic_DNA"/>
</dbReference>
<organism evidence="9 16">
    <name type="scientific">Aeromonas veronii</name>
    <dbReference type="NCBI Taxonomy" id="654"/>
    <lineage>
        <taxon>Bacteria</taxon>
        <taxon>Pseudomonadati</taxon>
        <taxon>Pseudomonadota</taxon>
        <taxon>Gammaproteobacteria</taxon>
        <taxon>Aeromonadales</taxon>
        <taxon>Aeromonadaceae</taxon>
        <taxon>Aeromonas</taxon>
    </lineage>
</organism>
<evidence type="ECO:0000313" key="21">
    <source>
        <dbReference type="Proteomes" id="UP000439123"/>
    </source>
</evidence>
<dbReference type="Proteomes" id="UP001204061">
    <property type="component" value="Unassembled WGS sequence"/>
</dbReference>
<evidence type="ECO:0000313" key="9">
    <source>
        <dbReference type="EMBL" id="PTH82554.1"/>
    </source>
</evidence>
<dbReference type="Proteomes" id="UP000267614">
    <property type="component" value="Chromosome"/>
</dbReference>
<evidence type="ECO:0000313" key="14">
    <source>
        <dbReference type="EMBL" id="VXA81510.1"/>
    </source>
</evidence>
<keyword evidence="4 5" id="KW-0804">Transcription</keyword>
<dbReference type="EMBL" id="CP014774">
    <property type="protein sequence ID" value="ANB52730.1"/>
    <property type="molecule type" value="Genomic_DNA"/>
</dbReference>
<evidence type="ECO:0000313" key="18">
    <source>
        <dbReference type="Proteomes" id="UP000281725"/>
    </source>
</evidence>
<reference evidence="14 21" key="9">
    <citation type="submission" date="2019-10" db="EMBL/GenBank/DDBJ databases">
        <authorList>
            <person name="Karimi E."/>
        </authorList>
    </citation>
    <scope>NUCLEOTIDE SEQUENCE [LARGE SCALE GENOMIC DNA]</scope>
    <source>
        <strain evidence="14">Aeromonas sp. 8C</strain>
    </source>
</reference>
<accession>A0A318DKY2</accession>
<reference evidence="12" key="3">
    <citation type="submission" date="2017-10" db="EMBL/GenBank/DDBJ databases">
        <authorList>
            <person name="Colston S.M."/>
            <person name="Graf J."/>
        </authorList>
    </citation>
    <scope>NUCLEOTIDE SEQUENCE</scope>
    <source>
        <strain evidence="12">BAQ071013-135</strain>
    </source>
</reference>
<keyword evidence="3 5" id="KW-0010">Activator</keyword>
<feature type="region of interest" description="Essential for activity" evidence="5">
    <location>
        <begin position="96"/>
        <end position="119"/>
    </location>
</feature>
<evidence type="ECO:0000313" key="16">
    <source>
        <dbReference type="Proteomes" id="UP000241986"/>
    </source>
</evidence>
<comment type="function">
    <text evidence="5">Binds to the sigma-S subunit of RNA polymerase, activating expression of sigma-S-regulated genes. Stimulates RNA polymerase holoenzyme formation and may bind to several other sigma factors, such as sigma-70 and sigma-32.</text>
</comment>
<keyword evidence="14" id="KW-0238">DNA-binding</keyword>
<evidence type="ECO:0000313" key="7">
    <source>
        <dbReference type="EMBL" id="AYV38421.1"/>
    </source>
</evidence>
<name>A0A142E856_AERVE</name>
<evidence type="ECO:0000313" key="12">
    <source>
        <dbReference type="EMBL" id="TND57007.1"/>
    </source>
</evidence>
<comment type="similarity">
    <text evidence="5">Belongs to the Crl family.</text>
</comment>
<proteinExistence type="inferred from homology"/>
<reference evidence="8" key="10">
    <citation type="submission" date="2022-08" db="EMBL/GenBank/DDBJ databases">
        <title>A global survey of hypervirulent Aeromonas hydrophila identified this emerging pathogen in farmed fish in the lower Mekong River basin.</title>
        <authorList>
            <person name="Xu T."/>
            <person name="Rasmussen-Ivey C.R."/>
            <person name="Moen F.S."/>
            <person name="Fernandez Bravo A."/>
            <person name="Lamy B."/>
            <person name="Beaz-Hidalgo R."/>
            <person name="Khan C.D."/>
            <person name="Castro Escarpulli G."/>
            <person name="Yasin I.S.M."/>
            <person name="Figueras M.J."/>
            <person name="Azzam Sayuti M."/>
            <person name="Karim M.M."/>
            <person name="Alam K.M."/>
            <person name="Le T.T.T."/>
            <person name="Thao N.H.P."/>
            <person name="Addo S."/>
            <person name="Duodu S."/>
            <person name="Ali S."/>
            <person name="Mey S."/>
            <person name="Somony T."/>
            <person name="Liles M.R."/>
        </authorList>
    </citation>
    <scope>NUCLEOTIDE SEQUENCE</scope>
    <source>
        <strain evidence="8">0.14</strain>
    </source>
</reference>
<evidence type="ECO:0000256" key="1">
    <source>
        <dbReference type="ARBA" id="ARBA00022490"/>
    </source>
</evidence>
<evidence type="ECO:0000313" key="15">
    <source>
        <dbReference type="Proteomes" id="UP000076809"/>
    </source>
</evidence>
<dbReference type="Proteomes" id="UP000241986">
    <property type="component" value="Unassembled WGS sequence"/>
</dbReference>
<reference evidence="10 18" key="5">
    <citation type="submission" date="2018-09" db="EMBL/GenBank/DDBJ databases">
        <title>Genome sequencing of Aeromonas veronii MS-17-88.</title>
        <authorList>
            <person name="Tekedar H.C."/>
            <person name="Arick M.A."/>
            <person name="Hsu C.-Y."/>
            <person name="Thrash A."/>
            <person name="Karsi A."/>
            <person name="Lawrence M.L."/>
            <person name="Abdelhamed H."/>
        </authorList>
    </citation>
    <scope>NUCLEOTIDE SEQUENCE [LARGE SCALE GENOMIC DNA]</scope>
    <source>
        <strain evidence="10 18">MS 17-88</strain>
    </source>
</reference>
<dbReference type="Gene3D" id="3.30.310.230">
    <property type="entry name" value="Sigma factor-binding protein Crl monomer"/>
    <property type="match status" value="1"/>
</dbReference>